<dbReference type="STRING" id="69960.SAMN05421720_1354"/>
<reference evidence="1 2" key="1">
    <citation type="submission" date="2016-10" db="EMBL/GenBank/DDBJ databases">
        <authorList>
            <person name="de Groot N.N."/>
        </authorList>
    </citation>
    <scope>NUCLEOTIDE SEQUENCE [LARGE SCALE GENOMIC DNA]</scope>
    <source>
        <strain evidence="1 2">ATCC 700224</strain>
    </source>
</reference>
<protein>
    <submittedName>
        <fullName evidence="1">Uncharacterized protein</fullName>
    </submittedName>
</protein>
<organism evidence="1 2">
    <name type="scientific">Rhodospira trueperi</name>
    <dbReference type="NCBI Taxonomy" id="69960"/>
    <lineage>
        <taxon>Bacteria</taxon>
        <taxon>Pseudomonadati</taxon>
        <taxon>Pseudomonadota</taxon>
        <taxon>Alphaproteobacteria</taxon>
        <taxon>Rhodospirillales</taxon>
        <taxon>Rhodospirillaceae</taxon>
        <taxon>Rhodospira</taxon>
    </lineage>
</organism>
<dbReference type="OrthoDB" id="7352238at2"/>
<dbReference type="EMBL" id="FNAP01000035">
    <property type="protein sequence ID" value="SDF10459.1"/>
    <property type="molecule type" value="Genomic_DNA"/>
</dbReference>
<dbReference type="AlphaFoldDB" id="A0A1G7IDR0"/>
<sequence length="129" mass="13566">MTTLDHPPVDYGLIDQARATEGGHLSIGRGGYTLCFADGATLSGYDTERMKAACIGAGLPVIDSRPVPFDAVVRLAVHGPMIAVGRSASPPPWHGFAYAPLLDVARAYAEAGAEVYNMPGLTDGAIRRR</sequence>
<gene>
    <name evidence="1" type="ORF">SAMN05421720_1354</name>
</gene>
<keyword evidence="2" id="KW-1185">Reference proteome</keyword>
<proteinExistence type="predicted"/>
<evidence type="ECO:0000313" key="1">
    <source>
        <dbReference type="EMBL" id="SDF10459.1"/>
    </source>
</evidence>
<accession>A0A1G7IDR0</accession>
<evidence type="ECO:0000313" key="2">
    <source>
        <dbReference type="Proteomes" id="UP000199412"/>
    </source>
</evidence>
<dbReference type="Proteomes" id="UP000199412">
    <property type="component" value="Unassembled WGS sequence"/>
</dbReference>
<dbReference type="RefSeq" id="WP_092788177.1">
    <property type="nucleotide sequence ID" value="NZ_FNAP01000035.1"/>
</dbReference>
<name>A0A1G7IDR0_9PROT</name>